<evidence type="ECO:0000313" key="1">
    <source>
        <dbReference type="EMBL" id="SON49656.1"/>
    </source>
</evidence>
<dbReference type="InterPro" id="IPR016195">
    <property type="entry name" value="Pol/histidinol_Pase-like"/>
</dbReference>
<dbReference type="EMBL" id="LT960611">
    <property type="protein sequence ID" value="SON49656.1"/>
    <property type="molecule type" value="Genomic_DNA"/>
</dbReference>
<dbReference type="GO" id="GO:0035312">
    <property type="term" value="F:5'-3' DNA exonuclease activity"/>
    <property type="evidence" value="ECO:0007669"/>
    <property type="project" value="TreeGrafter"/>
</dbReference>
<dbReference type="Proteomes" id="UP000235828">
    <property type="component" value="Chromosome A"/>
</dbReference>
<sequence>MFVFEDSVCFGHQQHVFTLSDEVSRISVRAKTLKKAFLYLYLYDPEGELRTSFVIEKPLSVTSIGVESASLGGIAGKFSLGEWRIEIFNLEGEFRREKAMDYQIQVDVQLATDTQSATDSYDLSIETVNCMNSDRSIDFDMQRNLMDQAQWYRGDLHAHTLLSDGSNTLEEATDIAESQNLDFLFLTEHNLAHPRLPKSDTCLFLPAYEVTTDLGHFNLHGPDRALDVNKNHYKSKELIEQGRQIAQQIGANLCVNHAMMKPWHWHYADMKLASINTLEIICDPTWSTSSRAAEEALVLLSAMWNNGHKIAGVGGSDSHLKPDQRNPNATEPSLYGDPLTWVFANNLSGVGIVEGLKAGHVYFERHCQLGFNINKGALLPSQGVDGGDVVHQINVGNVSQPFYAERVVDGVVLERIQLSEEHITFTTNLADAKWVRIDIRRGQLIGHQEMKGELEGMINPVFNLQNPIFAHPVCDTWGELVETI</sequence>
<organism evidence="1 2">
    <name type="scientific">Vibrio tapetis subsp. tapetis</name>
    <dbReference type="NCBI Taxonomy" id="1671868"/>
    <lineage>
        <taxon>Bacteria</taxon>
        <taxon>Pseudomonadati</taxon>
        <taxon>Pseudomonadota</taxon>
        <taxon>Gammaproteobacteria</taxon>
        <taxon>Vibrionales</taxon>
        <taxon>Vibrionaceae</taxon>
        <taxon>Vibrio</taxon>
    </lineage>
</organism>
<dbReference type="PANTHER" id="PTHR42924:SF3">
    <property type="entry name" value="POLYMERASE_HISTIDINOL PHOSPHATASE N-TERMINAL DOMAIN-CONTAINING PROTEIN"/>
    <property type="match status" value="1"/>
</dbReference>
<protein>
    <recommendedName>
        <fullName evidence="3">Polymerase/histidinol phosphatase N-terminal domain-containing protein</fullName>
    </recommendedName>
</protein>
<dbReference type="SUPFAM" id="SSF89550">
    <property type="entry name" value="PHP domain-like"/>
    <property type="match status" value="1"/>
</dbReference>
<dbReference type="PANTHER" id="PTHR42924">
    <property type="entry name" value="EXONUCLEASE"/>
    <property type="match status" value="1"/>
</dbReference>
<dbReference type="OrthoDB" id="9804333at2"/>
<dbReference type="AlphaFoldDB" id="A0A2N8ZCN1"/>
<dbReference type="Gene3D" id="3.20.20.140">
    <property type="entry name" value="Metal-dependent hydrolases"/>
    <property type="match status" value="1"/>
</dbReference>
<dbReference type="InterPro" id="IPR052018">
    <property type="entry name" value="PHP_domain"/>
</dbReference>
<evidence type="ECO:0008006" key="3">
    <source>
        <dbReference type="Google" id="ProtNLM"/>
    </source>
</evidence>
<gene>
    <name evidence="1" type="ORF">VTAP4600_A1677</name>
</gene>
<dbReference type="KEGG" id="vta:A1677"/>
<evidence type="ECO:0000313" key="2">
    <source>
        <dbReference type="Proteomes" id="UP000235828"/>
    </source>
</evidence>
<keyword evidence="2" id="KW-1185">Reference proteome</keyword>
<dbReference type="NCBIfam" id="NF038032">
    <property type="entry name" value="CehA_McbA_metalo"/>
    <property type="match status" value="1"/>
</dbReference>
<accession>A0A2N8ZCN1</accession>
<reference evidence="1 2" key="1">
    <citation type="submission" date="2017-10" db="EMBL/GenBank/DDBJ databases">
        <authorList>
            <person name="Banno H."/>
            <person name="Chua N.-H."/>
        </authorList>
    </citation>
    <scope>NUCLEOTIDE SEQUENCE [LARGE SCALE GENOMIC DNA]</scope>
    <source>
        <strain evidence="1">Vibrio tapetis CECT4600</strain>
    </source>
</reference>
<dbReference type="GO" id="GO:0004534">
    <property type="term" value="F:5'-3' RNA exonuclease activity"/>
    <property type="evidence" value="ECO:0007669"/>
    <property type="project" value="TreeGrafter"/>
</dbReference>
<dbReference type="RefSeq" id="WP_102522287.1">
    <property type="nucleotide sequence ID" value="NZ_LT960611.1"/>
</dbReference>
<proteinExistence type="predicted"/>
<name>A0A2N8ZCN1_9VIBR</name>